<dbReference type="PANTHER" id="PTHR10622">
    <property type="entry name" value="HET DOMAIN-CONTAINING PROTEIN"/>
    <property type="match status" value="1"/>
</dbReference>
<sequence>MRLLNVQTLTFTIFPKDSRPEYAIASHRWLDGTEAMYEDIVGKRMDLEGYKKVAGFAEYVKINISHLKWLWIDTCCIKQDSDRELSEAINSMFRWYREAEVCLAYLADVTVADDLSSFRQSVWFRRAWTLQELIAPELVVFLARDWRLVGHKGLPGDLKTISIESGPLLNHVVAAVTKIPEDVLENYARSLDFSLEEKLEWTDGRQATRGEDLSYCLLGILDVSMNIRYGDGEDRTRSRLFKKMTKSKELDKFAVMRHRVPFVVKDIPSVEFYVPREPETDKLSSFFLPENTSNVRRTFIVHGVSGVGKTQLCANFARQYHNRFSAVFWLDGSSKDALVRSIARVVPRIPGYKEDRSIEFSEAQTHVVQPTVETATAQAKLTKPRLRFSEWLSIPSNDRWLLIIDDVDREWSAGTEDSQAYDHREFFHFNAFVPRINHGNVLITTCLDELSGATDSMHLAPVENELTGQMIALRARRNVQHVESLFPYLDGLPLSISLAGAYLRDPKNTVEGIISQTEAFLADHESTCDDNFTKAGAVPTSDYAQRTARSKPFAIWKMTYDHLAWREPVAARLVDVLSLYGHSNIRPELLLMHRKVQQESSSHATDADTTADANGSINGLRDFLGSATKRSIQDKIDVLKDCALLNEGTRSGSASMHRMIRTWTSENIRLAINKKQLFPLAISLVAAMAESFGHEFNPHGHDDSSVAHAKAIGAFVKSLDYDESLGIDCMAIAGYLEQWEYSKEVENLYAYAQRAFEKTADRRWYRATYKLGIIYHNRGLINRAGHEMERVLEQAKATAISGDDEYVSMSSALCGCIWAEQAEYAKAMSYLQRARRGFESSDGLSSLRARQITQKLGLLALRMGRLDVAVDMLSHVRQGPTLTSSSTASLRLQQLSAAPGLIEAYLRLGSVHEAEATALSVCKDAEKILGPTHPSTYARYYTLAIVYAHQHKFELAKQEYDKAIDGRSMIIQRDRKDIYDAFIRLEYVTIDRNQKAQPAPQPIYESFCRQYPVDHPGPMIALTSLAHSCHRQGRLQEAEQLCRRALKTQIRYLDTSHEIVPVTTFALGMILEDLGKTDEAINTLIDAIQGLERAGRSQRDMLLMAYRALISACEKNGSRDSPLFSCLYSTTLYHQAFERSLSEQHSVIAWLDILRVPNPRRPSQAIAENGPGACPEQVETPQKEKPLERVSRLNRLWEEIFAAE</sequence>
<reference evidence="5" key="1">
    <citation type="submission" date="2020-01" db="EMBL/GenBank/DDBJ databases">
        <authorList>
            <consortium name="DOE Joint Genome Institute"/>
            <person name="Haridas S."/>
            <person name="Albert R."/>
            <person name="Binder M."/>
            <person name="Bloem J."/>
            <person name="Labutti K."/>
            <person name="Salamov A."/>
            <person name="Andreopoulos B."/>
            <person name="Baker S.E."/>
            <person name="Barry K."/>
            <person name="Bills G."/>
            <person name="Bluhm B.H."/>
            <person name="Cannon C."/>
            <person name="Castanera R."/>
            <person name="Culley D.E."/>
            <person name="Daum C."/>
            <person name="Ezra D."/>
            <person name="Gonzalez J.B."/>
            <person name="Henrissat B."/>
            <person name="Kuo A."/>
            <person name="Liang C."/>
            <person name="Lipzen A."/>
            <person name="Lutzoni F."/>
            <person name="Magnuson J."/>
            <person name="Mondo S."/>
            <person name="Nolan M."/>
            <person name="Ohm R."/>
            <person name="Pangilinan J."/>
            <person name="Park H.-J."/>
            <person name="Ramirez L."/>
            <person name="Alfaro M."/>
            <person name="Sun H."/>
            <person name="Tritt A."/>
            <person name="Yoshinaga Y."/>
            <person name="Zwiers L.-H."/>
            <person name="Turgeon B.G."/>
            <person name="Goodwin S.B."/>
            <person name="Spatafora J.W."/>
            <person name="Crous P.W."/>
            <person name="Grigoriev I.V."/>
        </authorList>
    </citation>
    <scope>NUCLEOTIDE SEQUENCE</scope>
    <source>
        <strain evidence="5">CBS 342.82</strain>
    </source>
</reference>
<reference evidence="5" key="3">
    <citation type="submission" date="2025-08" db="UniProtKB">
        <authorList>
            <consortium name="RefSeq"/>
        </authorList>
    </citation>
    <scope>IDENTIFICATION</scope>
    <source>
        <strain evidence="5">CBS 342.82</strain>
    </source>
</reference>
<dbReference type="Pfam" id="PF13191">
    <property type="entry name" value="AAA_16"/>
    <property type="match status" value="1"/>
</dbReference>
<dbReference type="SUPFAM" id="SSF48452">
    <property type="entry name" value="TPR-like"/>
    <property type="match status" value="3"/>
</dbReference>
<feature type="domain" description="Orc1-like AAA ATPase" evidence="3">
    <location>
        <begin position="276"/>
        <end position="409"/>
    </location>
</feature>
<feature type="domain" description="Heterokaryon incompatibility" evidence="2">
    <location>
        <begin position="22"/>
        <end position="110"/>
    </location>
</feature>
<dbReference type="RefSeq" id="XP_033461930.1">
    <property type="nucleotide sequence ID" value="XM_033602925.1"/>
</dbReference>
<organism evidence="5">
    <name type="scientific">Dissoconium aciculare CBS 342.82</name>
    <dbReference type="NCBI Taxonomy" id="1314786"/>
    <lineage>
        <taxon>Eukaryota</taxon>
        <taxon>Fungi</taxon>
        <taxon>Dikarya</taxon>
        <taxon>Ascomycota</taxon>
        <taxon>Pezizomycotina</taxon>
        <taxon>Dothideomycetes</taxon>
        <taxon>Dothideomycetidae</taxon>
        <taxon>Mycosphaerellales</taxon>
        <taxon>Dissoconiaceae</taxon>
        <taxon>Dissoconium</taxon>
    </lineage>
</organism>
<dbReference type="InterPro" id="IPR041664">
    <property type="entry name" value="AAA_16"/>
</dbReference>
<evidence type="ECO:0000313" key="4">
    <source>
        <dbReference type="Proteomes" id="UP000504637"/>
    </source>
</evidence>
<keyword evidence="4" id="KW-1185">Reference proteome</keyword>
<dbReference type="InterPro" id="IPR027417">
    <property type="entry name" value="P-loop_NTPase"/>
</dbReference>
<dbReference type="InterPro" id="IPR019734">
    <property type="entry name" value="TPR_rpt"/>
</dbReference>
<dbReference type="GeneID" id="54360725"/>
<dbReference type="PANTHER" id="PTHR10622:SF13">
    <property type="entry name" value="NACHT DOMAIN-CONTAINING PROTEIN"/>
    <property type="match status" value="1"/>
</dbReference>
<name>A0A6J3MB82_9PEZI</name>
<gene>
    <name evidence="5" type="ORF">K489DRAFT_368125</name>
</gene>
<evidence type="ECO:0000259" key="2">
    <source>
        <dbReference type="Pfam" id="PF06985"/>
    </source>
</evidence>
<dbReference type="SMART" id="SM00028">
    <property type="entry name" value="TPR"/>
    <property type="match status" value="3"/>
</dbReference>
<accession>A0A6J3MB82</accession>
<dbReference type="Pfam" id="PF13424">
    <property type="entry name" value="TPR_12"/>
    <property type="match status" value="1"/>
</dbReference>
<reference evidence="5" key="2">
    <citation type="submission" date="2020-04" db="EMBL/GenBank/DDBJ databases">
        <authorList>
            <consortium name="NCBI Genome Project"/>
        </authorList>
    </citation>
    <scope>NUCLEOTIDE SEQUENCE</scope>
    <source>
        <strain evidence="5">CBS 342.82</strain>
    </source>
</reference>
<dbReference type="Gene3D" id="3.40.50.300">
    <property type="entry name" value="P-loop containing nucleotide triphosphate hydrolases"/>
    <property type="match status" value="1"/>
</dbReference>
<dbReference type="AlphaFoldDB" id="A0A6J3MB82"/>
<dbReference type="InterPro" id="IPR011990">
    <property type="entry name" value="TPR-like_helical_dom_sf"/>
</dbReference>
<dbReference type="OrthoDB" id="1658288at2759"/>
<dbReference type="Proteomes" id="UP000504637">
    <property type="component" value="Unplaced"/>
</dbReference>
<dbReference type="Pfam" id="PF06985">
    <property type="entry name" value="HET"/>
    <property type="match status" value="1"/>
</dbReference>
<proteinExistence type="predicted"/>
<protein>
    <submittedName>
        <fullName evidence="5">TPR-like protein</fullName>
    </submittedName>
</protein>
<dbReference type="Gene3D" id="1.25.40.10">
    <property type="entry name" value="Tetratricopeptide repeat domain"/>
    <property type="match status" value="3"/>
</dbReference>
<dbReference type="InterPro" id="IPR010730">
    <property type="entry name" value="HET"/>
</dbReference>
<evidence type="ECO:0000256" key="1">
    <source>
        <dbReference type="SAM" id="MobiDB-lite"/>
    </source>
</evidence>
<dbReference type="SUPFAM" id="SSF52540">
    <property type="entry name" value="P-loop containing nucleoside triphosphate hydrolases"/>
    <property type="match status" value="1"/>
</dbReference>
<evidence type="ECO:0000259" key="3">
    <source>
        <dbReference type="Pfam" id="PF13191"/>
    </source>
</evidence>
<evidence type="ECO:0000313" key="5">
    <source>
        <dbReference type="RefSeq" id="XP_033461930.1"/>
    </source>
</evidence>
<feature type="region of interest" description="Disordered" evidence="1">
    <location>
        <begin position="1162"/>
        <end position="1186"/>
    </location>
</feature>